<dbReference type="PANTHER" id="PTHR12674:SF2">
    <property type="entry name" value="PREFOLDIN SUBUNIT 5"/>
    <property type="match status" value="1"/>
</dbReference>
<dbReference type="Proteomes" id="UP000014500">
    <property type="component" value="Unassembled WGS sequence"/>
</dbReference>
<evidence type="ECO:0000256" key="1">
    <source>
        <dbReference type="ARBA" id="ARBA00010048"/>
    </source>
</evidence>
<dbReference type="PhylomeDB" id="T1ISQ0"/>
<dbReference type="GO" id="GO:1990115">
    <property type="term" value="P:RNA polymerase III assembly"/>
    <property type="evidence" value="ECO:0007669"/>
    <property type="project" value="TreeGrafter"/>
</dbReference>
<dbReference type="HOGENOM" id="CLU_091867_0_1_1"/>
<dbReference type="InterPro" id="IPR004127">
    <property type="entry name" value="Prefoldin_subunit_alpha"/>
</dbReference>
<protein>
    <recommendedName>
        <fullName evidence="5">Prefoldin subunit 5</fullName>
    </recommendedName>
</protein>
<dbReference type="GO" id="GO:1990114">
    <property type="term" value="P:RNA polymerase II core complex assembly"/>
    <property type="evidence" value="ECO:0007669"/>
    <property type="project" value="TreeGrafter"/>
</dbReference>
<dbReference type="GO" id="GO:0016272">
    <property type="term" value="C:prefoldin complex"/>
    <property type="evidence" value="ECO:0007669"/>
    <property type="project" value="InterPro"/>
</dbReference>
<dbReference type="InterPro" id="IPR011599">
    <property type="entry name" value="PFD_alpha_archaea"/>
</dbReference>
<dbReference type="GO" id="GO:0006457">
    <property type="term" value="P:protein folding"/>
    <property type="evidence" value="ECO:0007669"/>
    <property type="project" value="InterPro"/>
</dbReference>
<dbReference type="EnsemblMetazoa" id="SMAR004133-RA">
    <property type="protein sequence ID" value="SMAR004133-PA"/>
    <property type="gene ID" value="SMAR004133"/>
</dbReference>
<dbReference type="STRING" id="126957.T1ISQ0"/>
<proteinExistence type="inferred from homology"/>
<evidence type="ECO:0000313" key="4">
    <source>
        <dbReference type="Proteomes" id="UP000014500"/>
    </source>
</evidence>
<evidence type="ECO:0000256" key="2">
    <source>
        <dbReference type="ARBA" id="ARBA00023186"/>
    </source>
</evidence>
<keyword evidence="4" id="KW-1185">Reference proteome</keyword>
<comment type="similarity">
    <text evidence="1">Belongs to the prefoldin subunit alpha family.</text>
</comment>
<dbReference type="Pfam" id="PF02996">
    <property type="entry name" value="Prefoldin"/>
    <property type="match status" value="1"/>
</dbReference>
<dbReference type="InterPro" id="IPR009053">
    <property type="entry name" value="Prefoldin"/>
</dbReference>
<dbReference type="AlphaFoldDB" id="T1ISQ0"/>
<dbReference type="CDD" id="cd23157">
    <property type="entry name" value="Prefoldin_5"/>
    <property type="match status" value="1"/>
</dbReference>
<dbReference type="Gene3D" id="1.10.287.370">
    <property type="match status" value="1"/>
</dbReference>
<dbReference type="SUPFAM" id="SSF46579">
    <property type="entry name" value="Prefoldin"/>
    <property type="match status" value="1"/>
</dbReference>
<dbReference type="PANTHER" id="PTHR12674">
    <property type="entry name" value="PREFOLDIN SUBUNIT 5"/>
    <property type="match status" value="1"/>
</dbReference>
<evidence type="ECO:0008006" key="5">
    <source>
        <dbReference type="Google" id="ProtNLM"/>
    </source>
</evidence>
<dbReference type="NCBIfam" id="TIGR00293">
    <property type="entry name" value="prefoldin subunit alpha"/>
    <property type="match status" value="1"/>
</dbReference>
<name>T1ISQ0_STRMM</name>
<dbReference type="FunFam" id="1.10.287.370:FF:000004">
    <property type="entry name" value="Probable prefoldin subunit 5"/>
    <property type="match status" value="1"/>
</dbReference>
<keyword evidence="2" id="KW-0143">Chaperone</keyword>
<dbReference type="GO" id="GO:0051082">
    <property type="term" value="F:unfolded protein binding"/>
    <property type="evidence" value="ECO:0007669"/>
    <property type="project" value="InterPro"/>
</dbReference>
<accession>T1ISQ0</accession>
<dbReference type="eggNOG" id="KOG3048">
    <property type="taxonomic scope" value="Eukaryota"/>
</dbReference>
<dbReference type="GO" id="GO:0005737">
    <property type="term" value="C:cytoplasm"/>
    <property type="evidence" value="ECO:0007669"/>
    <property type="project" value="TreeGrafter"/>
</dbReference>
<dbReference type="OMA" id="QAKFKAC"/>
<evidence type="ECO:0000313" key="3">
    <source>
        <dbReference type="EnsemblMetazoa" id="SMAR004133-PA"/>
    </source>
</evidence>
<reference evidence="3" key="2">
    <citation type="submission" date="2015-02" db="UniProtKB">
        <authorList>
            <consortium name="EnsemblMetazoa"/>
        </authorList>
    </citation>
    <scope>IDENTIFICATION</scope>
</reference>
<reference evidence="4" key="1">
    <citation type="submission" date="2011-05" db="EMBL/GenBank/DDBJ databases">
        <authorList>
            <person name="Richards S.R."/>
            <person name="Qu J."/>
            <person name="Jiang H."/>
            <person name="Jhangiani S.N."/>
            <person name="Agravi P."/>
            <person name="Goodspeed R."/>
            <person name="Gross S."/>
            <person name="Mandapat C."/>
            <person name="Jackson L."/>
            <person name="Mathew T."/>
            <person name="Pu L."/>
            <person name="Thornton R."/>
            <person name="Saada N."/>
            <person name="Wilczek-Boney K.B."/>
            <person name="Lee S."/>
            <person name="Kovar C."/>
            <person name="Wu Y."/>
            <person name="Scherer S.E."/>
            <person name="Worley K.C."/>
            <person name="Muzny D.M."/>
            <person name="Gibbs R."/>
        </authorList>
    </citation>
    <scope>NUCLEOTIDE SEQUENCE</scope>
    <source>
        <strain evidence="4">Brora</strain>
    </source>
</reference>
<sequence length="158" mass="17868">MAASKGQTVDISKLNLGQLNQLKQQLDQEIELFSSSLQQLKLAQTKFQDSGDCLEKINPDNDGKEILVPLTGSMYVPGTLTDVNNVYIDIGTGYYVENNVEKAKNYFKRKVKYVTEQMEKIQTVAQNKVAMREAVMEVMEMKIQTQLQNQQQLTGVKT</sequence>
<organism evidence="3 4">
    <name type="scientific">Strigamia maritima</name>
    <name type="common">European centipede</name>
    <name type="synonym">Geophilus maritimus</name>
    <dbReference type="NCBI Taxonomy" id="126957"/>
    <lineage>
        <taxon>Eukaryota</taxon>
        <taxon>Metazoa</taxon>
        <taxon>Ecdysozoa</taxon>
        <taxon>Arthropoda</taxon>
        <taxon>Myriapoda</taxon>
        <taxon>Chilopoda</taxon>
        <taxon>Pleurostigmophora</taxon>
        <taxon>Geophilomorpha</taxon>
        <taxon>Linotaeniidae</taxon>
        <taxon>Strigamia</taxon>
    </lineage>
</organism>
<dbReference type="EMBL" id="JH431446">
    <property type="status" value="NOT_ANNOTATED_CDS"/>
    <property type="molecule type" value="Genomic_DNA"/>
</dbReference>
<dbReference type="GO" id="GO:1990113">
    <property type="term" value="P:RNA polymerase I assembly"/>
    <property type="evidence" value="ECO:0007669"/>
    <property type="project" value="TreeGrafter"/>
</dbReference>